<proteinExistence type="predicted"/>
<dbReference type="HOGENOM" id="CLU_1480386_0_0_0"/>
<accession>D7BI28</accession>
<organism evidence="1 2">
    <name type="scientific">Allomeiothermus silvanus (strain ATCC 700542 / DSM 9946 / NBRC 106475 / NCIMB 13440 / VI-R2)</name>
    <name type="common">Thermus silvanus</name>
    <dbReference type="NCBI Taxonomy" id="526227"/>
    <lineage>
        <taxon>Bacteria</taxon>
        <taxon>Thermotogati</taxon>
        <taxon>Deinococcota</taxon>
        <taxon>Deinococci</taxon>
        <taxon>Thermales</taxon>
        <taxon>Thermaceae</taxon>
        <taxon>Allomeiothermus</taxon>
    </lineage>
</organism>
<name>D7BI28_ALLS1</name>
<sequence>MLDEYVVQDPMQARAILNPARLRVLLAFDVPKTSAQVAREIGEVPNRVGHHIRLLRQLGLLVMCYRQGRRVFLERKARNFRIPFSLTPYSSLEEALGLASAEILQLLRQAVAHWQQELDEEFILVGEDFPKLPRSPVKILDLVLTSEQVAMLEEMLRNLSNNGKRGIAGRRYKLAVLLAPVH</sequence>
<dbReference type="eggNOG" id="COG0640">
    <property type="taxonomic scope" value="Bacteria"/>
</dbReference>
<dbReference type="Gene3D" id="1.10.10.10">
    <property type="entry name" value="Winged helix-like DNA-binding domain superfamily/Winged helix DNA-binding domain"/>
    <property type="match status" value="1"/>
</dbReference>
<evidence type="ECO:0000313" key="1">
    <source>
        <dbReference type="EMBL" id="ADH62302.1"/>
    </source>
</evidence>
<reference evidence="1 2" key="1">
    <citation type="journal article" date="2010" name="Stand. Genomic Sci.">
        <title>Complete genome sequence of Meiothermus silvanus type strain (VI-R2).</title>
        <authorList>
            <person name="Sikorski J."/>
            <person name="Tindall B.J."/>
            <person name="Lowry S."/>
            <person name="Lucas S."/>
            <person name="Nolan M."/>
            <person name="Copeland A."/>
            <person name="Glavina Del Rio T."/>
            <person name="Tice H."/>
            <person name="Cheng J.F."/>
            <person name="Han C."/>
            <person name="Pitluck S."/>
            <person name="Liolios K."/>
            <person name="Ivanova N."/>
            <person name="Mavromatis K."/>
            <person name="Mikhailova N."/>
            <person name="Pati A."/>
            <person name="Goodwin L."/>
            <person name="Chen A."/>
            <person name="Palaniappan K."/>
            <person name="Land M."/>
            <person name="Hauser L."/>
            <person name="Chang Y.J."/>
            <person name="Jeffries C.D."/>
            <person name="Rohde M."/>
            <person name="Goker M."/>
            <person name="Woyke T."/>
            <person name="Bristow J."/>
            <person name="Eisen J.A."/>
            <person name="Markowitz V."/>
            <person name="Hugenholtz P."/>
            <person name="Kyrpides N.C."/>
            <person name="Klenk H.P."/>
            <person name="Lapidus A."/>
        </authorList>
    </citation>
    <scope>NUCLEOTIDE SEQUENCE [LARGE SCALE GENOMIC DNA]</scope>
    <source>
        <strain evidence="2">ATCC 700542 / DSM 9946 / VI-R2</strain>
    </source>
</reference>
<dbReference type="Proteomes" id="UP000001916">
    <property type="component" value="Chromosome"/>
</dbReference>
<keyword evidence="2" id="KW-1185">Reference proteome</keyword>
<dbReference type="SUPFAM" id="SSF46785">
    <property type="entry name" value="Winged helix' DNA-binding domain"/>
    <property type="match status" value="1"/>
</dbReference>
<dbReference type="KEGG" id="msv:Mesil_0361"/>
<protein>
    <recommendedName>
        <fullName evidence="3">Transcriptional regulator, ArsR family</fullName>
    </recommendedName>
</protein>
<dbReference type="InterPro" id="IPR011991">
    <property type="entry name" value="ArsR-like_HTH"/>
</dbReference>
<dbReference type="AlphaFoldDB" id="D7BI28"/>
<dbReference type="InterPro" id="IPR036390">
    <property type="entry name" value="WH_DNA-bd_sf"/>
</dbReference>
<dbReference type="Pfam" id="PF12840">
    <property type="entry name" value="HTH_20"/>
    <property type="match status" value="1"/>
</dbReference>
<dbReference type="InterPro" id="IPR036388">
    <property type="entry name" value="WH-like_DNA-bd_sf"/>
</dbReference>
<dbReference type="OrthoDB" id="9788770at2"/>
<gene>
    <name evidence="1" type="ordered locus">Mesil_0361</name>
</gene>
<evidence type="ECO:0008006" key="3">
    <source>
        <dbReference type="Google" id="ProtNLM"/>
    </source>
</evidence>
<evidence type="ECO:0000313" key="2">
    <source>
        <dbReference type="Proteomes" id="UP000001916"/>
    </source>
</evidence>
<dbReference type="EMBL" id="CP002042">
    <property type="protein sequence ID" value="ADH62302.1"/>
    <property type="molecule type" value="Genomic_DNA"/>
</dbReference>
<dbReference type="CDD" id="cd00090">
    <property type="entry name" value="HTH_ARSR"/>
    <property type="match status" value="1"/>
</dbReference>
<dbReference type="STRING" id="526227.Mesil_0361"/>